<reference evidence="2" key="2">
    <citation type="submission" date="2022-10" db="EMBL/GenBank/DDBJ databases">
        <authorList>
            <person name="Aronson H.S."/>
        </authorList>
    </citation>
    <scope>NUCLEOTIDE SEQUENCE</scope>
    <source>
        <strain evidence="2">RS19-109</strain>
    </source>
</reference>
<sequence>MRRIGTQDGLFNGGDPATNTKGTVVTDDWLNAVQEELAGVVEGLGGTLDPLDNGQLFDWLLASFAMKSGSVTQLFRAATAVGSSDVVPLAQVQSLIAGVNNNPYGFYKRESGSQAFTKTGASTISVKAGVVAIVGSTKVSAAVDTAIVMPALTAGTDYAIYACTDGTVRADASFTAPTGYTTETSRLIGGFHYGLVAPGTTVAGGSFATTDNGMIWTQADVDLIAGINAWSIWDLRWRASSNDSLLRAQKGFTFVNGLWVANYLCSTDHIANGLSKAGTNIASGTVLPKKPLAFGGDGTVTYPNMNWWTANEIVRAYGAKLMRESLFVDAAFGVTENQSIDSTAATYPTTQRNAGYTSKYGLEQASGHHYTWGEDTGQFYDTTTWSWKAVNGGRGQVDTQGTYGLARVLLGGHRAHGVNSGSRSSYWSDSPWDSYWPMGVRAACDHLNLV</sequence>
<comment type="caution">
    <text evidence="2">The sequence shown here is derived from an EMBL/GenBank/DDBJ whole genome shotgun (WGS) entry which is preliminary data.</text>
</comment>
<accession>A0A9X4RLR8</accession>
<dbReference type="InterPro" id="IPR054114">
    <property type="entry name" value="Mtd_2nd"/>
</dbReference>
<dbReference type="Gene3D" id="3.90.1580.10">
    <property type="entry name" value="paralog of FGE (formylglycine-generating enzyme)"/>
    <property type="match status" value="1"/>
</dbReference>
<dbReference type="Pfam" id="PF21916">
    <property type="entry name" value="mtd_2nd"/>
    <property type="match status" value="1"/>
</dbReference>
<gene>
    <name evidence="2" type="ORF">OLX77_04655</name>
</gene>
<organism evidence="2 3">
    <name type="scientific">Thiovibrio frasassiensis</name>
    <dbReference type="NCBI Taxonomy" id="2984131"/>
    <lineage>
        <taxon>Bacteria</taxon>
        <taxon>Pseudomonadati</taxon>
        <taxon>Thermodesulfobacteriota</taxon>
        <taxon>Desulfobulbia</taxon>
        <taxon>Desulfobulbales</taxon>
        <taxon>Thiovibrionaceae</taxon>
        <taxon>Thiovibrio</taxon>
    </lineage>
</organism>
<evidence type="ECO:0000313" key="3">
    <source>
        <dbReference type="Proteomes" id="UP001154240"/>
    </source>
</evidence>
<keyword evidence="3" id="KW-1185">Reference proteome</keyword>
<dbReference type="SUPFAM" id="SSF56436">
    <property type="entry name" value="C-type lectin-like"/>
    <property type="match status" value="1"/>
</dbReference>
<dbReference type="Proteomes" id="UP001154240">
    <property type="component" value="Unassembled WGS sequence"/>
</dbReference>
<reference evidence="2" key="1">
    <citation type="journal article" date="2022" name="bioRxiv">
        <title>Thiovibrio frasassiensisgen. nov., sp. nov., an autotrophic, elemental sulfur disproportionating bacterium isolated from sulfidic karst sediment, and proposal of Thiovibrionaceae fam. nov.</title>
        <authorList>
            <person name="Aronson H."/>
            <person name="Thomas C."/>
            <person name="Bhattacharyya M."/>
            <person name="Eckstein S."/>
            <person name="Jensen S."/>
            <person name="Barco R."/>
            <person name="Macalady J."/>
            <person name="Amend J."/>
        </authorList>
    </citation>
    <scope>NUCLEOTIDE SEQUENCE</scope>
    <source>
        <strain evidence="2">RS19-109</strain>
    </source>
</reference>
<evidence type="ECO:0000259" key="1">
    <source>
        <dbReference type="Pfam" id="PF21916"/>
    </source>
</evidence>
<dbReference type="InterPro" id="IPR016187">
    <property type="entry name" value="CTDL_fold"/>
</dbReference>
<proteinExistence type="predicted"/>
<dbReference type="RefSeq" id="WP_307632420.1">
    <property type="nucleotide sequence ID" value="NZ_JAPHEH010000001.1"/>
</dbReference>
<dbReference type="InterPro" id="IPR042095">
    <property type="entry name" value="SUMF_sf"/>
</dbReference>
<dbReference type="AlphaFoldDB" id="A0A9X4RLR8"/>
<feature type="domain" description="Major tropism determinant second" evidence="1">
    <location>
        <begin position="115"/>
        <end position="216"/>
    </location>
</feature>
<evidence type="ECO:0000313" key="2">
    <source>
        <dbReference type="EMBL" id="MDG4475448.1"/>
    </source>
</evidence>
<name>A0A9X4RLR8_9BACT</name>
<dbReference type="EMBL" id="JAPHEH010000001">
    <property type="protein sequence ID" value="MDG4475448.1"/>
    <property type="molecule type" value="Genomic_DNA"/>
</dbReference>
<dbReference type="SUPFAM" id="SSF141658">
    <property type="entry name" value="Bacteriophage trimeric proteins domain"/>
    <property type="match status" value="1"/>
</dbReference>
<protein>
    <recommendedName>
        <fullName evidence="1">Major tropism determinant second domain-containing protein</fullName>
    </recommendedName>
</protein>
<dbReference type="Gene3D" id="2.80.20.10">
    <property type="entry name" value="Tail fiber receptor-binding protein"/>
    <property type="match status" value="1"/>
</dbReference>